<feature type="domain" description="PA14" evidence="2">
    <location>
        <begin position="238"/>
        <end position="383"/>
    </location>
</feature>
<evidence type="ECO:0000259" key="2">
    <source>
        <dbReference type="PROSITE" id="PS51820"/>
    </source>
</evidence>
<proteinExistence type="predicted"/>
<feature type="chain" id="PRO_5031419811" description="PA14 domain-containing protein" evidence="1">
    <location>
        <begin position="24"/>
        <end position="461"/>
    </location>
</feature>
<reference evidence="3" key="1">
    <citation type="submission" date="2021-01" db="EMBL/GenBank/DDBJ databases">
        <authorList>
            <person name="Corre E."/>
            <person name="Pelletier E."/>
            <person name="Niang G."/>
            <person name="Scheremetjew M."/>
            <person name="Finn R."/>
            <person name="Kale V."/>
            <person name="Holt S."/>
            <person name="Cochrane G."/>
            <person name="Meng A."/>
            <person name="Brown T."/>
            <person name="Cohen L."/>
        </authorList>
    </citation>
    <scope>NUCLEOTIDE SEQUENCE</scope>
    <source>
        <strain evidence="3">Pbaha01</strain>
    </source>
</reference>
<dbReference type="EMBL" id="HBEG01002691">
    <property type="protein sequence ID" value="CAD8345775.1"/>
    <property type="molecule type" value="Transcribed_RNA"/>
</dbReference>
<name>A0A7S0F900_9DINO</name>
<dbReference type="InterPro" id="IPR011658">
    <property type="entry name" value="PA14_dom"/>
</dbReference>
<dbReference type="SUPFAM" id="SSF56988">
    <property type="entry name" value="Anthrax protective antigen"/>
    <property type="match status" value="1"/>
</dbReference>
<protein>
    <recommendedName>
        <fullName evidence="2">PA14 domain-containing protein</fullName>
    </recommendedName>
</protein>
<dbReference type="Pfam" id="PF07691">
    <property type="entry name" value="PA14"/>
    <property type="match status" value="1"/>
</dbReference>
<evidence type="ECO:0000256" key="1">
    <source>
        <dbReference type="SAM" id="SignalP"/>
    </source>
</evidence>
<sequence>MYLRTALLPAALALLSAPRGVEAVTCTDVQLDGPFAPGGLKKCVGGLDVWKSTDPNSCPTGWKIWAPESREDWDTVIKSGVLPVQNPDFLVDVTRPSNGCGGCGDPMNSDTPSQSSWVTSNGAKWWLRASGFGEPNGDYHANCFMNLWGFSDANNIQFNDRDCHYHSRDYLCQPIMKVNCENRTDEIEGPCASQGAIFRHSNCTPGVCNGDQYLLYKAKTTIEDCKKMCEDGRKYEIVPQGLLEEAYWFSQNGHFQNLDGKTPALSRSVDKIEYHSTGGHWPGFAQRDHFYVRWTGGLTIRQGGAYTFYTESDDGSFCDIDGQRVVDNPWWHGMQTREGTVQLSAGAHTVHLEMFEGGGGAGMKFFYRGPDSDNRKVIVPKSAFASADGPTYKLPGLFNKAGPCSAYAFTSDEQCLLYTSCNHVSSAGAAEGLGFLEDLAQFKTCQLPPVSPPGSDNLDFF</sequence>
<keyword evidence="1" id="KW-0732">Signal</keyword>
<dbReference type="AlphaFoldDB" id="A0A7S0F900"/>
<evidence type="ECO:0000313" key="3">
    <source>
        <dbReference type="EMBL" id="CAD8345775.1"/>
    </source>
</evidence>
<accession>A0A7S0F900</accession>
<gene>
    <name evidence="3" type="ORF">PBAH0796_LOCUS1513</name>
</gene>
<feature type="signal peptide" evidence="1">
    <location>
        <begin position="1"/>
        <end position="23"/>
    </location>
</feature>
<dbReference type="PROSITE" id="PS51820">
    <property type="entry name" value="PA14"/>
    <property type="match status" value="1"/>
</dbReference>
<dbReference type="Gene3D" id="3.90.182.10">
    <property type="entry name" value="Toxin - Anthrax Protective Antigen,domain 1"/>
    <property type="match status" value="1"/>
</dbReference>
<dbReference type="InterPro" id="IPR037524">
    <property type="entry name" value="PA14/GLEYA"/>
</dbReference>
<dbReference type="SMART" id="SM00758">
    <property type="entry name" value="PA14"/>
    <property type="match status" value="1"/>
</dbReference>
<organism evidence="3">
    <name type="scientific">Pyrodinium bahamense</name>
    <dbReference type="NCBI Taxonomy" id="73915"/>
    <lineage>
        <taxon>Eukaryota</taxon>
        <taxon>Sar</taxon>
        <taxon>Alveolata</taxon>
        <taxon>Dinophyceae</taxon>
        <taxon>Gonyaulacales</taxon>
        <taxon>Pyrocystaceae</taxon>
        <taxon>Pyrodinium</taxon>
    </lineage>
</organism>